<name>A0A1J0ESG0_9PSED</name>
<accession>A0A1J0ESG0</accession>
<dbReference type="InterPro" id="IPR022688">
    <property type="entry name" value="G2P_C"/>
</dbReference>
<dbReference type="GeneID" id="46911893"/>
<reference evidence="3" key="2">
    <citation type="journal article" date="2018" name="Genomics">
        <title>Complete genome sequence of Pseudomonas frederiksbergensis ERDD5:01 revealed genetic bases for survivability at high altitude ecosystem and bioprospection potential.</title>
        <authorList>
            <person name="Kumar R."/>
            <person name="Acharya V."/>
            <person name="Mukhia S."/>
            <person name="Singh D."/>
            <person name="Kumar S."/>
        </authorList>
    </citation>
    <scope>NUCLEOTIDE SEQUENCE</scope>
    <source>
        <strain evidence="3">ERDD5:01</strain>
    </source>
</reference>
<evidence type="ECO:0000313" key="5">
    <source>
        <dbReference type="Proteomes" id="UP000182567"/>
    </source>
</evidence>
<dbReference type="InterPro" id="IPR022686">
    <property type="entry name" value="G2P_N"/>
</dbReference>
<gene>
    <name evidence="3" type="ORF">BLL42_26690</name>
    <name evidence="4" type="ORF">BLL42_26750</name>
</gene>
<dbReference type="EMBL" id="CP017886">
    <property type="protein sequence ID" value="APC19109.1"/>
    <property type="molecule type" value="Genomic_DNA"/>
</dbReference>
<dbReference type="Pfam" id="PF05155">
    <property type="entry name" value="G2P_X_C"/>
    <property type="match status" value="1"/>
</dbReference>
<reference evidence="5" key="1">
    <citation type="submission" date="2016-10" db="EMBL/GenBank/DDBJ databases">
        <title>Pseudomonas frederiksbergensis ERGS4:02 complete genome.</title>
        <authorList>
            <person name="Kumar R."/>
            <person name="Acharya V."/>
            <person name="Singh D."/>
        </authorList>
    </citation>
    <scope>NUCLEOTIDE SEQUENCE [LARGE SCALE GENOMIC DNA]</scope>
    <source>
        <strain evidence="5">ERGS4:02</strain>
    </source>
</reference>
<dbReference type="Pfam" id="PF05144">
    <property type="entry name" value="Phage_CRI"/>
    <property type="match status" value="1"/>
</dbReference>
<protein>
    <submittedName>
        <fullName evidence="3">Uncharacterized protein</fullName>
    </submittedName>
</protein>
<feature type="domain" description="Replication-associated protein G2P N-terminal" evidence="1">
    <location>
        <begin position="3"/>
        <end position="246"/>
    </location>
</feature>
<sequence>MFIDWLKVSQEFEEDLPVISDTAFAAIDTLTGEVMSTRYRAVKHEGSHSSRIHIQIQGRKVTVDGNPSRLNRHDNLWGFETVEQCITVYNELLAEYGLPPFTKCTRFEIRQGESGAKSSHLWADGCCIHRIDLTTNISVGKGNETAYLRGLASQRIGHSIGRLFPNGRSVDWTTSGSGKGARLQYRKAYDKSFEILDKHLPKVKKAFGEASPEFKYAQDIYNYAAETGIVRLEQELKSEYLSREKLCFWGLFDEGKYQTLHNEFLSVDQRLKVTKMDIASISQQLVLENIVDSTKAANTTAWYAHLWMTGQELDFTKNQVRVHAARLNRIGINIRNACDLKTFSTVFIREMREINPVKGIAPPTWYKRPNHLQRVAA</sequence>
<proteinExistence type="predicted"/>
<feature type="domain" description="Replication-associated protein G2P C-terminal" evidence="2">
    <location>
        <begin position="286"/>
        <end position="370"/>
    </location>
</feature>
<dbReference type="AlphaFoldDB" id="A0A1J0ESG0"/>
<dbReference type="Proteomes" id="UP000182567">
    <property type="component" value="Chromosome"/>
</dbReference>
<evidence type="ECO:0000259" key="2">
    <source>
        <dbReference type="Pfam" id="PF05155"/>
    </source>
</evidence>
<evidence type="ECO:0000259" key="1">
    <source>
        <dbReference type="Pfam" id="PF05144"/>
    </source>
</evidence>
<organism evidence="3 5">
    <name type="scientific">Pseudomonas frederiksbergensis</name>
    <dbReference type="NCBI Taxonomy" id="104087"/>
    <lineage>
        <taxon>Bacteria</taxon>
        <taxon>Pseudomonadati</taxon>
        <taxon>Pseudomonadota</taxon>
        <taxon>Gammaproteobacteria</taxon>
        <taxon>Pseudomonadales</taxon>
        <taxon>Pseudomonadaceae</taxon>
        <taxon>Pseudomonas</taxon>
    </lineage>
</organism>
<evidence type="ECO:0000313" key="4">
    <source>
        <dbReference type="EMBL" id="APC19121.1"/>
    </source>
</evidence>
<dbReference type="EMBL" id="CP017886">
    <property type="protein sequence ID" value="APC19121.1"/>
    <property type="molecule type" value="Genomic_DNA"/>
</dbReference>
<dbReference type="OrthoDB" id="6835686at2"/>
<evidence type="ECO:0000313" key="3">
    <source>
        <dbReference type="EMBL" id="APC19109.1"/>
    </source>
</evidence>
<dbReference type="GO" id="GO:0006260">
    <property type="term" value="P:DNA replication"/>
    <property type="evidence" value="ECO:0007669"/>
    <property type="project" value="InterPro"/>
</dbReference>
<dbReference type="RefSeq" id="WP_071555642.1">
    <property type="nucleotide sequence ID" value="NZ_CP017886.1"/>
</dbReference>